<dbReference type="RefSeq" id="WP_112221463.1">
    <property type="nucleotide sequence ID" value="NZ_CP196859.1"/>
</dbReference>
<gene>
    <name evidence="2" type="ORF">DP120_01760</name>
</gene>
<comment type="caution">
    <text evidence="2">The sequence shown here is derived from an EMBL/GenBank/DDBJ whole genome shotgun (WGS) entry which is preliminary data.</text>
</comment>
<organism evidence="2 3">
    <name type="scientific">Planococcus halotolerans</name>
    <dbReference type="NCBI Taxonomy" id="2233542"/>
    <lineage>
        <taxon>Bacteria</taxon>
        <taxon>Bacillati</taxon>
        <taxon>Bacillota</taxon>
        <taxon>Bacilli</taxon>
        <taxon>Bacillales</taxon>
        <taxon>Caryophanaceae</taxon>
        <taxon>Planococcus</taxon>
    </lineage>
</organism>
<dbReference type="AlphaFoldDB" id="A0A365L6N4"/>
<dbReference type="Proteomes" id="UP000251002">
    <property type="component" value="Unassembled WGS sequence"/>
</dbReference>
<keyword evidence="3" id="KW-1185">Reference proteome</keyword>
<evidence type="ECO:0000313" key="3">
    <source>
        <dbReference type="Proteomes" id="UP000251002"/>
    </source>
</evidence>
<evidence type="ECO:0000256" key="1">
    <source>
        <dbReference type="SAM" id="MobiDB-lite"/>
    </source>
</evidence>
<sequence length="403" mass="44612">MKQTVGNVGVLNLLNATEQSVQAYERIGNVGLVLYRSGQSHLLAALKIGNIGKTVEVPDEFGYYNGTLEINKDYLNSIDQPMKMVLNGMLIIAHDVEPEQLKKGLLDIIVNGEIYTPSKLAGQVNQQFPQGSRTIEVYEGAPPRLENGSITLSNAFLEAAEEPVHLVVNGMLTIPTDIDAALFESKIKKIAVNGMVSVHEEQEALLHRKMDSAPNGIIEVIPAGYRILKKALRINSRSIKSFRNEKLMTKKPVIFEADVPRTALENAIDRIDSKSFIVCSEEIEDLIYEKLERLETEVLSYSNRYILIEGEEHWSNSQFESLQEPVTLIVDGILAIDEDVDADTLLSKVNTLDIFGEVLAASAEIKGALQGKVRANTGRISLKQEKEEESKPQKSNNIGELSL</sequence>
<feature type="region of interest" description="Disordered" evidence="1">
    <location>
        <begin position="382"/>
        <end position="403"/>
    </location>
</feature>
<accession>A0A365L6N4</accession>
<proteinExistence type="predicted"/>
<protein>
    <submittedName>
        <fullName evidence="2">Uncharacterized protein</fullName>
    </submittedName>
</protein>
<reference evidence="2 3" key="1">
    <citation type="submission" date="2018-06" db="EMBL/GenBank/DDBJ databases">
        <title>The draft genome sequences of strains SCU63 and S1.</title>
        <authorList>
            <person name="Gan L."/>
        </authorList>
    </citation>
    <scope>NUCLEOTIDE SEQUENCE [LARGE SCALE GENOMIC DNA]</scope>
    <source>
        <strain evidence="2 3">SCU63</strain>
    </source>
</reference>
<dbReference type="EMBL" id="QLZR01000001">
    <property type="protein sequence ID" value="RAZ81039.1"/>
    <property type="molecule type" value="Genomic_DNA"/>
</dbReference>
<name>A0A365L6N4_9BACL</name>
<feature type="compositionally biased region" description="Basic and acidic residues" evidence="1">
    <location>
        <begin position="382"/>
        <end position="392"/>
    </location>
</feature>
<evidence type="ECO:0000313" key="2">
    <source>
        <dbReference type="EMBL" id="RAZ81039.1"/>
    </source>
</evidence>